<dbReference type="Pfam" id="PF09992">
    <property type="entry name" value="NAGPA"/>
    <property type="match status" value="1"/>
</dbReference>
<keyword evidence="1" id="KW-0472">Membrane</keyword>
<dbReference type="GO" id="GO:0016798">
    <property type="term" value="F:hydrolase activity, acting on glycosyl bonds"/>
    <property type="evidence" value="ECO:0007669"/>
    <property type="project" value="UniProtKB-KW"/>
</dbReference>
<name>A0A9D2GYU9_9BACE</name>
<proteinExistence type="predicted"/>
<dbReference type="AlphaFoldDB" id="A0A9D2GYU9"/>
<keyword evidence="1" id="KW-0812">Transmembrane</keyword>
<organism evidence="3 4">
    <name type="scientific">Candidatus Bacteroides merdavium</name>
    <dbReference type="NCBI Taxonomy" id="2838472"/>
    <lineage>
        <taxon>Bacteria</taxon>
        <taxon>Pseudomonadati</taxon>
        <taxon>Bacteroidota</taxon>
        <taxon>Bacteroidia</taxon>
        <taxon>Bacteroidales</taxon>
        <taxon>Bacteroidaceae</taxon>
        <taxon>Bacteroides</taxon>
    </lineage>
</organism>
<reference evidence="3" key="1">
    <citation type="journal article" date="2021" name="PeerJ">
        <title>Extensive microbial diversity within the chicken gut microbiome revealed by metagenomics and culture.</title>
        <authorList>
            <person name="Gilroy R."/>
            <person name="Ravi A."/>
            <person name="Getino M."/>
            <person name="Pursley I."/>
            <person name="Horton D.L."/>
            <person name="Alikhan N.F."/>
            <person name="Baker D."/>
            <person name="Gharbi K."/>
            <person name="Hall N."/>
            <person name="Watson M."/>
            <person name="Adriaenssens E.M."/>
            <person name="Foster-Nyarko E."/>
            <person name="Jarju S."/>
            <person name="Secka A."/>
            <person name="Antonio M."/>
            <person name="Oren A."/>
            <person name="Chaudhuri R.R."/>
            <person name="La Ragione R."/>
            <person name="Hildebrand F."/>
            <person name="Pallen M.J."/>
        </authorList>
    </citation>
    <scope>NUCLEOTIDE SEQUENCE</scope>
    <source>
        <strain evidence="3">CHK118-2852</strain>
    </source>
</reference>
<gene>
    <name evidence="3" type="ORF">H9807_05285</name>
</gene>
<dbReference type="InterPro" id="IPR018711">
    <property type="entry name" value="NAGPA"/>
</dbReference>
<evidence type="ECO:0000259" key="2">
    <source>
        <dbReference type="Pfam" id="PF09992"/>
    </source>
</evidence>
<comment type="caution">
    <text evidence="3">The sequence shown here is derived from an EMBL/GenBank/DDBJ whole genome shotgun (WGS) entry which is preliminary data.</text>
</comment>
<dbReference type="EMBL" id="DXAV01000043">
    <property type="protein sequence ID" value="HIZ91511.1"/>
    <property type="molecule type" value="Genomic_DNA"/>
</dbReference>
<feature type="transmembrane region" description="Helical" evidence="1">
    <location>
        <begin position="27"/>
        <end position="47"/>
    </location>
</feature>
<reference evidence="3" key="2">
    <citation type="submission" date="2021-04" db="EMBL/GenBank/DDBJ databases">
        <authorList>
            <person name="Gilroy R."/>
        </authorList>
    </citation>
    <scope>NUCLEOTIDE SEQUENCE</scope>
    <source>
        <strain evidence="3">CHK118-2852</strain>
    </source>
</reference>
<evidence type="ECO:0000313" key="4">
    <source>
        <dbReference type="Proteomes" id="UP000824108"/>
    </source>
</evidence>
<sequence>MKRHEEDEIQVLGQAGGGRKRGGGRRFLGYLLPALVVALLITVWFLLRKTAVSPQENDAFPLESDLALLEDGQQPAAGVAKEARISVVDDTVNDVPMQVFVIEGAEARLRIGRPAVQDTTVLMALPAADVRKDNLGIVGDFVLDGRRYGNGKRKEGYGALLEGQLFLGVSASDTVMNYCASRQGSFFRQYALVADGKIWPNRLKGKSLRRAVARKADDARVYVVVSRQRESLYDFSEALADYGMHDALYLPGGDAYAFCKVGGDTLFLGVSQEHVYPNTNYLVFGK</sequence>
<accession>A0A9D2GYU9</accession>
<evidence type="ECO:0000256" key="1">
    <source>
        <dbReference type="SAM" id="Phobius"/>
    </source>
</evidence>
<feature type="domain" description="Phosphodiester glycosidase" evidence="2">
    <location>
        <begin position="179"/>
        <end position="254"/>
    </location>
</feature>
<dbReference type="Proteomes" id="UP000824108">
    <property type="component" value="Unassembled WGS sequence"/>
</dbReference>
<keyword evidence="3" id="KW-0326">Glycosidase</keyword>
<evidence type="ECO:0000313" key="3">
    <source>
        <dbReference type="EMBL" id="HIZ91511.1"/>
    </source>
</evidence>
<protein>
    <submittedName>
        <fullName evidence="3">Phosphodiester glycosidase family protein</fullName>
    </submittedName>
</protein>
<keyword evidence="3" id="KW-0378">Hydrolase</keyword>
<keyword evidence="1" id="KW-1133">Transmembrane helix</keyword>